<evidence type="ECO:0000313" key="2">
    <source>
        <dbReference type="Proteomes" id="UP001165064"/>
    </source>
</evidence>
<accession>A0ACB5T1B5</accession>
<comment type="caution">
    <text evidence="1">The sequence shown here is derived from an EMBL/GenBank/DDBJ whole genome shotgun (WGS) entry which is preliminary data.</text>
</comment>
<reference evidence="1" key="1">
    <citation type="submission" date="2023-04" db="EMBL/GenBank/DDBJ databases">
        <title>Ambrosiozyma monospora NBRC 10751.</title>
        <authorList>
            <person name="Ichikawa N."/>
            <person name="Sato H."/>
            <person name="Tonouchi N."/>
        </authorList>
    </citation>
    <scope>NUCLEOTIDE SEQUENCE</scope>
    <source>
        <strain evidence="1">NBRC 10751</strain>
    </source>
</reference>
<sequence>MRPFVKESPESVRDLNKKLKQSISDEEERLKNLENKVKKASMSMDSFRMLIQELAPAMKILEDLQAESNKNEITIQNLKKMDDEIEQSQQDINSYKRTRTQFQKQLERNREKQLKEKQFLEDKLATIKKKLEAQQAEQAELRAKENAEDIDLSSKEAQTQWCKQQIAEFENQYQKNCKAASIEMEQLNKLLERYLGSMNRKLEERKF</sequence>
<proteinExistence type="predicted"/>
<keyword evidence="2" id="KW-1185">Reference proteome</keyword>
<protein>
    <submittedName>
        <fullName evidence="1">Unnamed protein product</fullName>
    </submittedName>
</protein>
<gene>
    <name evidence="1" type="ORF">Amon02_000375200</name>
</gene>
<dbReference type="Proteomes" id="UP001165064">
    <property type="component" value="Unassembled WGS sequence"/>
</dbReference>
<name>A0ACB5T1B5_AMBMO</name>
<evidence type="ECO:0000313" key="1">
    <source>
        <dbReference type="EMBL" id="GME79066.1"/>
    </source>
</evidence>
<dbReference type="EMBL" id="BSXS01002429">
    <property type="protein sequence ID" value="GME79066.1"/>
    <property type="molecule type" value="Genomic_DNA"/>
</dbReference>
<organism evidence="1 2">
    <name type="scientific">Ambrosiozyma monospora</name>
    <name type="common">Yeast</name>
    <name type="synonym">Endomycopsis monosporus</name>
    <dbReference type="NCBI Taxonomy" id="43982"/>
    <lineage>
        <taxon>Eukaryota</taxon>
        <taxon>Fungi</taxon>
        <taxon>Dikarya</taxon>
        <taxon>Ascomycota</taxon>
        <taxon>Saccharomycotina</taxon>
        <taxon>Pichiomycetes</taxon>
        <taxon>Pichiales</taxon>
        <taxon>Pichiaceae</taxon>
        <taxon>Ambrosiozyma</taxon>
    </lineage>
</organism>